<dbReference type="Pfam" id="PF00150">
    <property type="entry name" value="Cellulase"/>
    <property type="match status" value="1"/>
</dbReference>
<feature type="chain" id="PRO_5042104137" description="Glycoside hydrolase family 5 domain-containing protein" evidence="5">
    <location>
        <begin position="21"/>
        <end position="411"/>
    </location>
</feature>
<dbReference type="GO" id="GO:0000272">
    <property type="term" value="P:polysaccharide catabolic process"/>
    <property type="evidence" value="ECO:0007669"/>
    <property type="project" value="InterPro"/>
</dbReference>
<organism evidence="7 8">
    <name type="scientific">Boothiomyces macroporosus</name>
    <dbReference type="NCBI Taxonomy" id="261099"/>
    <lineage>
        <taxon>Eukaryota</taxon>
        <taxon>Fungi</taxon>
        <taxon>Fungi incertae sedis</taxon>
        <taxon>Chytridiomycota</taxon>
        <taxon>Chytridiomycota incertae sedis</taxon>
        <taxon>Chytridiomycetes</taxon>
        <taxon>Rhizophydiales</taxon>
        <taxon>Terramycetaceae</taxon>
        <taxon>Boothiomyces</taxon>
    </lineage>
</organism>
<feature type="signal peptide" evidence="5">
    <location>
        <begin position="1"/>
        <end position="20"/>
    </location>
</feature>
<gene>
    <name evidence="7" type="ORF">HK103_005808</name>
</gene>
<dbReference type="AlphaFoldDB" id="A0AAD5UEP8"/>
<dbReference type="Proteomes" id="UP001210925">
    <property type="component" value="Unassembled WGS sequence"/>
</dbReference>
<dbReference type="InterPro" id="IPR017853">
    <property type="entry name" value="GH"/>
</dbReference>
<evidence type="ECO:0000313" key="8">
    <source>
        <dbReference type="Proteomes" id="UP001210925"/>
    </source>
</evidence>
<dbReference type="EMBL" id="JADGKB010000057">
    <property type="protein sequence ID" value="KAJ3256001.1"/>
    <property type="molecule type" value="Genomic_DNA"/>
</dbReference>
<dbReference type="GO" id="GO:0004553">
    <property type="term" value="F:hydrolase activity, hydrolyzing O-glycosyl compounds"/>
    <property type="evidence" value="ECO:0007669"/>
    <property type="project" value="InterPro"/>
</dbReference>
<evidence type="ECO:0000313" key="7">
    <source>
        <dbReference type="EMBL" id="KAJ3256001.1"/>
    </source>
</evidence>
<protein>
    <recommendedName>
        <fullName evidence="6">Glycoside hydrolase family 5 domain-containing protein</fullName>
    </recommendedName>
</protein>
<accession>A0AAD5UEP8</accession>
<dbReference type="PANTHER" id="PTHR31263">
    <property type="entry name" value="CELLULASE FAMILY PROTEIN (AFU_ORTHOLOGUE AFUA_5G14560)"/>
    <property type="match status" value="1"/>
</dbReference>
<dbReference type="SUPFAM" id="SSF51445">
    <property type="entry name" value="(Trans)glycosidases"/>
    <property type="match status" value="1"/>
</dbReference>
<keyword evidence="3 4" id="KW-0326">Glycosidase</keyword>
<dbReference type="PANTHER" id="PTHR31263:SF0">
    <property type="entry name" value="CELLULASE FAMILY PROTEIN (AFU_ORTHOLOGUE AFUA_5G14560)"/>
    <property type="match status" value="1"/>
</dbReference>
<evidence type="ECO:0000256" key="5">
    <source>
        <dbReference type="SAM" id="SignalP"/>
    </source>
</evidence>
<keyword evidence="5" id="KW-0732">Signal</keyword>
<comment type="similarity">
    <text evidence="1 4">Belongs to the glycosyl hydrolase 5 (cellulase A) family.</text>
</comment>
<feature type="domain" description="Glycoside hydrolase family 5" evidence="6">
    <location>
        <begin position="52"/>
        <end position="373"/>
    </location>
</feature>
<evidence type="ECO:0000256" key="1">
    <source>
        <dbReference type="ARBA" id="ARBA00005641"/>
    </source>
</evidence>
<sequence length="411" mass="47956">MLSLLVGLLYALSPLNILHQDGIDLPISPPLSTVGNQIVDSNNHTVHLHCVAWSGFHMEDYLAFGLEFQPVQRIINLIKLGGFNCVRFEFSAEMVLKNPKVDSELLKPNPEYIGMSAIEIYQDIVKLLTDQQVMVILDYHMMDAGWCCDPLDENGLWYNKRWSESSVLEQLKVMVELNKNNPFVIGVDVRNEIRPVIKFYTVLGKRILDPINTHHPTWGTGLKSDWAQASERFGNELLKINPDLLIIIQGMFVLDSDHIKLILEGTKPKDLKFPQQLKGVKNRPIELIYPNKLVYSSHDYSWHYLFNRPWKDVTYEEWKEEAESNWGFITKDHPLFLGEFGTTHYERALNRPYWKYLLRYMKELKVHWAYWAIEGIQQRATGEENIFGLLNMNYTDYVCPKLLHQLQQLMF</sequence>
<evidence type="ECO:0000256" key="2">
    <source>
        <dbReference type="ARBA" id="ARBA00022801"/>
    </source>
</evidence>
<proteinExistence type="inferred from homology"/>
<keyword evidence="8" id="KW-1185">Reference proteome</keyword>
<evidence type="ECO:0000256" key="4">
    <source>
        <dbReference type="RuleBase" id="RU361153"/>
    </source>
</evidence>
<evidence type="ECO:0000256" key="3">
    <source>
        <dbReference type="ARBA" id="ARBA00023295"/>
    </source>
</evidence>
<dbReference type="InterPro" id="IPR001547">
    <property type="entry name" value="Glyco_hydro_5"/>
</dbReference>
<evidence type="ECO:0000259" key="6">
    <source>
        <dbReference type="Pfam" id="PF00150"/>
    </source>
</evidence>
<reference evidence="7" key="1">
    <citation type="submission" date="2020-05" db="EMBL/GenBank/DDBJ databases">
        <title>Phylogenomic resolution of chytrid fungi.</title>
        <authorList>
            <person name="Stajich J.E."/>
            <person name="Amses K."/>
            <person name="Simmons R."/>
            <person name="Seto K."/>
            <person name="Myers J."/>
            <person name="Bonds A."/>
            <person name="Quandt C.A."/>
            <person name="Barry K."/>
            <person name="Liu P."/>
            <person name="Grigoriev I."/>
            <person name="Longcore J.E."/>
            <person name="James T.Y."/>
        </authorList>
    </citation>
    <scope>NUCLEOTIDE SEQUENCE</scope>
    <source>
        <strain evidence="7">PLAUS21</strain>
    </source>
</reference>
<name>A0AAD5UEP8_9FUNG</name>
<dbReference type="Gene3D" id="3.20.20.80">
    <property type="entry name" value="Glycosidases"/>
    <property type="match status" value="1"/>
</dbReference>
<comment type="caution">
    <text evidence="7">The sequence shown here is derived from an EMBL/GenBank/DDBJ whole genome shotgun (WGS) entry which is preliminary data.</text>
</comment>
<keyword evidence="2 4" id="KW-0378">Hydrolase</keyword>